<accession>A0ACC2GG02</accession>
<sequence>MDSKRDMKEQETERISKVTAVLLKSRTGEFDLESILFLKLRGLGIYDLGCIGECTNLERLDLSCNNITNLASLSSLRLLLVLNVSANRITNLEAISSCDSLQSLNFAGNLISSIDNIHCLRSLKKLESIRLKDNTYNYTNPVCKNSTYRNVILEMFPNIRVLDGERVVGRGSDLYQLCKDIDETIKAGFYRNGQIPERPDCKPWVDNNFWDIKRSNNAIIDEAYKQFNDVLHECSLLNNRAAHVISQTERSLSLKNQPKQLNSHWYWQQRNRDPTSKMVKETGFYDVLGVSPKALPDEIKKAYRKLALKYHPDKNPNEGDKFKLLSQAYEVLSDQKKRDLYDQGGEQAIKEGGMGGRGSPMDIFNMFFGGGGRMQQQRERRGKNVVHQLTVTLEELYNGTKRNLALQKNVICEKCKGYGGKKGTVQTCGSCKGRGVEIKVQQIGPGMIQQIQTTCAECRGEGQGFSAKDRCKNCNGHKVERKKKILEVHIDKGMKDNQKVVFHGEGDQEPDLEPGDVIIVLDQQEHPVYQRQDDNLHMKMEIRLAEALCGFKKTIHTLDGRMLIINSPAGKVIKANDTRCVLNEGMPVHKDPFEKGLLIIHFQVEFPEKHWLPEHLLPQLEALLPPRDEPLITDDMEDVNLEEMDGSYSKQSSGRGKPSFDDIDDVEGTSHGVQCQQQ</sequence>
<name>A0ACC2GG02_DALPE</name>
<dbReference type="EMBL" id="CM055740">
    <property type="protein sequence ID" value="KAJ8002423.1"/>
    <property type="molecule type" value="Genomic_DNA"/>
</dbReference>
<evidence type="ECO:0000313" key="2">
    <source>
        <dbReference type="Proteomes" id="UP001157502"/>
    </source>
</evidence>
<comment type="caution">
    <text evidence="1">The sequence shown here is derived from an EMBL/GenBank/DDBJ whole genome shotgun (WGS) entry which is preliminary data.</text>
</comment>
<proteinExistence type="predicted"/>
<gene>
    <name evidence="1" type="ORF">DPEC_G00158740</name>
</gene>
<evidence type="ECO:0000313" key="1">
    <source>
        <dbReference type="EMBL" id="KAJ8002423.1"/>
    </source>
</evidence>
<organism evidence="1 2">
    <name type="scientific">Dallia pectoralis</name>
    <name type="common">Alaska blackfish</name>
    <dbReference type="NCBI Taxonomy" id="75939"/>
    <lineage>
        <taxon>Eukaryota</taxon>
        <taxon>Metazoa</taxon>
        <taxon>Chordata</taxon>
        <taxon>Craniata</taxon>
        <taxon>Vertebrata</taxon>
        <taxon>Euteleostomi</taxon>
        <taxon>Actinopterygii</taxon>
        <taxon>Neopterygii</taxon>
        <taxon>Teleostei</taxon>
        <taxon>Protacanthopterygii</taxon>
        <taxon>Esociformes</taxon>
        <taxon>Umbridae</taxon>
        <taxon>Dallia</taxon>
    </lineage>
</organism>
<keyword evidence="2" id="KW-1185">Reference proteome</keyword>
<reference evidence="1" key="1">
    <citation type="submission" date="2021-05" db="EMBL/GenBank/DDBJ databases">
        <authorList>
            <person name="Pan Q."/>
            <person name="Jouanno E."/>
            <person name="Zahm M."/>
            <person name="Klopp C."/>
            <person name="Cabau C."/>
            <person name="Louis A."/>
            <person name="Berthelot C."/>
            <person name="Parey E."/>
            <person name="Roest Crollius H."/>
            <person name="Montfort J."/>
            <person name="Robinson-Rechavi M."/>
            <person name="Bouchez O."/>
            <person name="Lampietro C."/>
            <person name="Lopez Roques C."/>
            <person name="Donnadieu C."/>
            <person name="Postlethwait J."/>
            <person name="Bobe J."/>
            <person name="Dillon D."/>
            <person name="Chandos A."/>
            <person name="von Hippel F."/>
            <person name="Guiguen Y."/>
        </authorList>
    </citation>
    <scope>NUCLEOTIDE SEQUENCE</scope>
    <source>
        <strain evidence="1">YG-Jan2019</strain>
    </source>
</reference>
<protein>
    <submittedName>
        <fullName evidence="1">Uncharacterized protein</fullName>
    </submittedName>
</protein>
<dbReference type="Proteomes" id="UP001157502">
    <property type="component" value="Chromosome 13"/>
</dbReference>